<dbReference type="GO" id="GO:0003677">
    <property type="term" value="F:DNA binding"/>
    <property type="evidence" value="ECO:0007669"/>
    <property type="project" value="UniProtKB-KW"/>
</dbReference>
<name>A0A7Z2S993_9SPHN</name>
<dbReference type="Pfam" id="PF00196">
    <property type="entry name" value="GerE"/>
    <property type="match status" value="1"/>
</dbReference>
<proteinExistence type="predicted"/>
<dbReference type="SMART" id="SM00421">
    <property type="entry name" value="HTH_LUXR"/>
    <property type="match status" value="1"/>
</dbReference>
<evidence type="ECO:0000256" key="2">
    <source>
        <dbReference type="ARBA" id="ARBA00023125"/>
    </source>
</evidence>
<dbReference type="SUPFAM" id="SSF46894">
    <property type="entry name" value="C-terminal effector domain of the bipartite response regulators"/>
    <property type="match status" value="1"/>
</dbReference>
<dbReference type="KEGG" id="schy:GVO57_06300"/>
<gene>
    <name evidence="5" type="ORF">GVO57_06300</name>
</gene>
<dbReference type="CDD" id="cd06170">
    <property type="entry name" value="LuxR_C_like"/>
    <property type="match status" value="1"/>
</dbReference>
<evidence type="ECO:0000313" key="5">
    <source>
        <dbReference type="EMBL" id="QHL90524.1"/>
    </source>
</evidence>
<dbReference type="RefSeq" id="WP_160592452.1">
    <property type="nucleotide sequence ID" value="NZ_CP047895.1"/>
</dbReference>
<dbReference type="PANTHER" id="PTHR44688:SF16">
    <property type="entry name" value="DNA-BINDING TRANSCRIPTIONAL ACTIVATOR DEVR_DOSR"/>
    <property type="match status" value="1"/>
</dbReference>
<dbReference type="InterPro" id="IPR036388">
    <property type="entry name" value="WH-like_DNA-bd_sf"/>
</dbReference>
<dbReference type="InterPro" id="IPR000792">
    <property type="entry name" value="Tscrpt_reg_LuxR_C"/>
</dbReference>
<accession>A0A7Z2S993</accession>
<keyword evidence="2" id="KW-0238">DNA-binding</keyword>
<keyword evidence="6" id="KW-1185">Reference proteome</keyword>
<keyword evidence="3" id="KW-0804">Transcription</keyword>
<evidence type="ECO:0000256" key="1">
    <source>
        <dbReference type="ARBA" id="ARBA00023015"/>
    </source>
</evidence>
<dbReference type="InterPro" id="IPR016032">
    <property type="entry name" value="Sig_transdc_resp-reg_C-effctor"/>
</dbReference>
<evidence type="ECO:0000313" key="6">
    <source>
        <dbReference type="Proteomes" id="UP000464468"/>
    </source>
</evidence>
<dbReference type="Gene3D" id="1.10.10.10">
    <property type="entry name" value="Winged helix-like DNA-binding domain superfamily/Winged helix DNA-binding domain"/>
    <property type="match status" value="1"/>
</dbReference>
<reference evidence="5 6" key="1">
    <citation type="submission" date="2020-01" db="EMBL/GenBank/DDBJ databases">
        <title>Sphingomonas sp. C33 whole genome sequece.</title>
        <authorList>
            <person name="Park C."/>
        </authorList>
    </citation>
    <scope>NUCLEOTIDE SEQUENCE [LARGE SCALE GENOMIC DNA]</scope>
    <source>
        <strain evidence="5 6">C33</strain>
    </source>
</reference>
<evidence type="ECO:0000256" key="3">
    <source>
        <dbReference type="ARBA" id="ARBA00023163"/>
    </source>
</evidence>
<evidence type="ECO:0000259" key="4">
    <source>
        <dbReference type="PROSITE" id="PS50043"/>
    </source>
</evidence>
<dbReference type="Proteomes" id="UP000464468">
    <property type="component" value="Chromosome"/>
</dbReference>
<keyword evidence="1" id="KW-0805">Transcription regulation</keyword>
<dbReference type="PRINTS" id="PR00038">
    <property type="entry name" value="HTHLUXR"/>
</dbReference>
<feature type="domain" description="HTH luxR-type" evidence="4">
    <location>
        <begin position="131"/>
        <end position="196"/>
    </location>
</feature>
<organism evidence="5 6">
    <name type="scientific">Sphingomonas changnyeongensis</name>
    <dbReference type="NCBI Taxonomy" id="2698679"/>
    <lineage>
        <taxon>Bacteria</taxon>
        <taxon>Pseudomonadati</taxon>
        <taxon>Pseudomonadota</taxon>
        <taxon>Alphaproteobacteria</taxon>
        <taxon>Sphingomonadales</taxon>
        <taxon>Sphingomonadaceae</taxon>
        <taxon>Sphingomonas</taxon>
    </lineage>
</organism>
<dbReference type="GO" id="GO:0006355">
    <property type="term" value="P:regulation of DNA-templated transcription"/>
    <property type="evidence" value="ECO:0007669"/>
    <property type="project" value="InterPro"/>
</dbReference>
<dbReference type="PANTHER" id="PTHR44688">
    <property type="entry name" value="DNA-BINDING TRANSCRIPTIONAL ACTIVATOR DEVR_DOSR"/>
    <property type="match status" value="1"/>
</dbReference>
<sequence length="198" mass="21731">MLAYLGYLSDVRRAYLLGLGGQGDASLVVVDQRGQPLFVHDGTRPAADFLSPDNGFSLADPAKQKVFDKVVKIAVRGMRSAPILAETSPGLVSLLHAKPIRDQQVSVLFNLARAIVFVRECRVWSNRVSESLREAFGLTEKESRVAILSGQGKNPREIASEMGISYETVRSHLKSIFAKMGVKRQAEVAFLVARMESD</sequence>
<dbReference type="AlphaFoldDB" id="A0A7Z2S993"/>
<protein>
    <recommendedName>
        <fullName evidence="4">HTH luxR-type domain-containing protein</fullName>
    </recommendedName>
</protein>
<dbReference type="PROSITE" id="PS50043">
    <property type="entry name" value="HTH_LUXR_2"/>
    <property type="match status" value="1"/>
</dbReference>
<dbReference type="EMBL" id="CP047895">
    <property type="protein sequence ID" value="QHL90524.1"/>
    <property type="molecule type" value="Genomic_DNA"/>
</dbReference>